<dbReference type="EMBL" id="CAADFY010000346">
    <property type="protein sequence ID" value="VFK63054.1"/>
    <property type="molecule type" value="Genomic_DNA"/>
</dbReference>
<evidence type="ECO:0000313" key="10">
    <source>
        <dbReference type="EMBL" id="VFK72084.1"/>
    </source>
</evidence>
<dbReference type="Pfam" id="PF00814">
    <property type="entry name" value="TsaD"/>
    <property type="match status" value="1"/>
</dbReference>
<dbReference type="GO" id="GO:0008033">
    <property type="term" value="P:tRNA processing"/>
    <property type="evidence" value="ECO:0007669"/>
    <property type="project" value="UniProtKB-KW"/>
</dbReference>
<gene>
    <name evidence="10" type="ORF">BECKTUN1418E_GA0071001_13451</name>
    <name evidence="9" type="ORF">BECKTUN1418F_GA0071002_13461</name>
</gene>
<protein>
    <recommendedName>
        <fullName evidence="1">N(6)-L-threonylcarbamoyladenine synthase</fullName>
        <ecNumber evidence="1">2.3.1.234</ecNumber>
    </recommendedName>
</protein>
<dbReference type="PANTHER" id="PTHR11735">
    <property type="entry name" value="TRNA N6-ADENOSINE THREONYLCARBAMOYLTRANSFERASE"/>
    <property type="match status" value="1"/>
</dbReference>
<dbReference type="GO" id="GO:0008233">
    <property type="term" value="F:peptidase activity"/>
    <property type="evidence" value="ECO:0007669"/>
    <property type="project" value="UniProtKB-KW"/>
</dbReference>
<evidence type="ECO:0000256" key="2">
    <source>
        <dbReference type="ARBA" id="ARBA00022679"/>
    </source>
</evidence>
<feature type="domain" description="Gcp-like" evidence="8">
    <location>
        <begin position="5"/>
        <end position="158"/>
    </location>
</feature>
<dbReference type="GO" id="GO:0046872">
    <property type="term" value="F:metal ion binding"/>
    <property type="evidence" value="ECO:0007669"/>
    <property type="project" value="UniProtKB-KW"/>
</dbReference>
<name>A0A451AAK2_9GAMM</name>
<dbReference type="Gene3D" id="3.30.420.40">
    <property type="match status" value="2"/>
</dbReference>
<evidence type="ECO:0000256" key="6">
    <source>
        <dbReference type="ARBA" id="ARBA00023315"/>
    </source>
</evidence>
<dbReference type="SUPFAM" id="SSF53067">
    <property type="entry name" value="Actin-like ATPase domain"/>
    <property type="match status" value="1"/>
</dbReference>
<evidence type="ECO:0000256" key="3">
    <source>
        <dbReference type="ARBA" id="ARBA00022694"/>
    </source>
</evidence>
<evidence type="ECO:0000256" key="7">
    <source>
        <dbReference type="ARBA" id="ARBA00048117"/>
    </source>
</evidence>
<dbReference type="InterPro" id="IPR000905">
    <property type="entry name" value="Gcp-like_dom"/>
</dbReference>
<dbReference type="GO" id="GO:0006508">
    <property type="term" value="P:proteolysis"/>
    <property type="evidence" value="ECO:0007669"/>
    <property type="project" value="UniProtKB-KW"/>
</dbReference>
<keyword evidence="4" id="KW-0479">Metal-binding</keyword>
<keyword evidence="6" id="KW-0012">Acyltransferase</keyword>
<dbReference type="EC" id="2.3.1.234" evidence="1"/>
<dbReference type="EMBL" id="CAADFV010000345">
    <property type="protein sequence ID" value="VFK72084.1"/>
    <property type="molecule type" value="Genomic_DNA"/>
</dbReference>
<dbReference type="GO" id="GO:0061711">
    <property type="term" value="F:tRNA N(6)-L-threonylcarbamoyladenine synthase activity"/>
    <property type="evidence" value="ECO:0007669"/>
    <property type="project" value="UniProtKB-EC"/>
</dbReference>
<reference evidence="9" key="1">
    <citation type="submission" date="2019-02" db="EMBL/GenBank/DDBJ databases">
        <authorList>
            <person name="Gruber-Vodicka R. H."/>
            <person name="Seah K. B. B."/>
        </authorList>
    </citation>
    <scope>NUCLEOTIDE SEQUENCE</scope>
    <source>
        <strain evidence="10">BECK_BY2</strain>
        <strain evidence="9">BECK_BY3</strain>
    </source>
</reference>
<keyword evidence="9" id="KW-0645">Protease</keyword>
<evidence type="ECO:0000313" key="9">
    <source>
        <dbReference type="EMBL" id="VFK63054.1"/>
    </source>
</evidence>
<evidence type="ECO:0000256" key="5">
    <source>
        <dbReference type="ARBA" id="ARBA00023004"/>
    </source>
</evidence>
<comment type="catalytic activity">
    <reaction evidence="7">
        <text>L-threonylcarbamoyladenylate + adenosine(37) in tRNA = N(6)-L-threonylcarbamoyladenosine(37) in tRNA + AMP + H(+)</text>
        <dbReference type="Rhea" id="RHEA:37059"/>
        <dbReference type="Rhea" id="RHEA-COMP:10162"/>
        <dbReference type="Rhea" id="RHEA-COMP:10163"/>
        <dbReference type="ChEBI" id="CHEBI:15378"/>
        <dbReference type="ChEBI" id="CHEBI:73682"/>
        <dbReference type="ChEBI" id="CHEBI:74411"/>
        <dbReference type="ChEBI" id="CHEBI:74418"/>
        <dbReference type="ChEBI" id="CHEBI:456215"/>
        <dbReference type="EC" id="2.3.1.234"/>
    </reaction>
</comment>
<dbReference type="AlphaFoldDB" id="A0A451AAK2"/>
<keyword evidence="2" id="KW-0808">Transferase</keyword>
<keyword evidence="9" id="KW-0378">Hydrolase</keyword>
<dbReference type="InterPro" id="IPR043129">
    <property type="entry name" value="ATPase_NBD"/>
</dbReference>
<dbReference type="InterPro" id="IPR017861">
    <property type="entry name" value="KAE1/TsaD"/>
</dbReference>
<sequence length="170" mass="18101">MERMDSIELLGSTRDDSVGEAYDKVARMLDLGYPGGPVVDKLAATGNASISFPRPMISDGLEFSFSGLKSAVARYLNRSANFKSADVAASFIAACLDTLLTKCRRALLAWPSASLVIVGGVAASPQLRVGARKLCDEISVELCLPPVRWSTDNAAMIALAAWNSLKAGRY</sequence>
<evidence type="ECO:0000259" key="8">
    <source>
        <dbReference type="Pfam" id="PF00814"/>
    </source>
</evidence>
<dbReference type="PRINTS" id="PR00789">
    <property type="entry name" value="OSIALOPTASE"/>
</dbReference>
<evidence type="ECO:0000256" key="4">
    <source>
        <dbReference type="ARBA" id="ARBA00022723"/>
    </source>
</evidence>
<proteinExistence type="predicted"/>
<organism evidence="9">
    <name type="scientific">Candidatus Kentrum sp. TUN</name>
    <dbReference type="NCBI Taxonomy" id="2126343"/>
    <lineage>
        <taxon>Bacteria</taxon>
        <taxon>Pseudomonadati</taxon>
        <taxon>Pseudomonadota</taxon>
        <taxon>Gammaproteobacteria</taxon>
        <taxon>Candidatus Kentrum</taxon>
    </lineage>
</organism>
<evidence type="ECO:0000256" key="1">
    <source>
        <dbReference type="ARBA" id="ARBA00012156"/>
    </source>
</evidence>
<keyword evidence="3" id="KW-0819">tRNA processing</keyword>
<accession>A0A451AAK2</accession>
<keyword evidence="5" id="KW-0408">Iron</keyword>
<dbReference type="PANTHER" id="PTHR11735:SF6">
    <property type="entry name" value="TRNA N6-ADENOSINE THREONYLCARBAMOYLTRANSFERASE, MITOCHONDRIAL"/>
    <property type="match status" value="1"/>
</dbReference>